<dbReference type="Proteomes" id="UP000005435">
    <property type="component" value="Chromosome"/>
</dbReference>
<dbReference type="RefSeq" id="WP_014257066.1">
    <property type="nucleotide sequence ID" value="NC_016627.1"/>
</dbReference>
<dbReference type="KEGG" id="ccl:Clocl_4139"/>
<dbReference type="OrthoDB" id="2084516at2"/>
<name>G8LTR0_ACECE</name>
<evidence type="ECO:0000313" key="2">
    <source>
        <dbReference type="Proteomes" id="UP000005435"/>
    </source>
</evidence>
<reference evidence="1 2" key="2">
    <citation type="journal article" date="2012" name="Stand. Genomic Sci.">
        <title>Complete Genome Sequence of Clostridium clariflavum DSM 19732.</title>
        <authorList>
            <person name="Izquierdo J.A."/>
            <person name="Goodwin L."/>
            <person name="Davenport K.W."/>
            <person name="Teshima H."/>
            <person name="Bruce D."/>
            <person name="Detter C."/>
            <person name="Tapia R."/>
            <person name="Han S."/>
            <person name="Land M."/>
            <person name="Hauser L."/>
            <person name="Jeffries C.D."/>
            <person name="Han J."/>
            <person name="Pitluck S."/>
            <person name="Nolan M."/>
            <person name="Chen A."/>
            <person name="Huntemann M."/>
            <person name="Mavromatis K."/>
            <person name="Mikhailova N."/>
            <person name="Liolios K."/>
            <person name="Woyke T."/>
            <person name="Lynd L.R."/>
        </authorList>
    </citation>
    <scope>NUCLEOTIDE SEQUENCE [LARGE SCALE GENOMIC DNA]</scope>
    <source>
        <strain evidence="2">DSM 19732 / NBRC 101661 / EBR45</strain>
    </source>
</reference>
<evidence type="ECO:0000313" key="1">
    <source>
        <dbReference type="EMBL" id="AEV70570.1"/>
    </source>
</evidence>
<dbReference type="EMBL" id="CP003065">
    <property type="protein sequence ID" value="AEV70570.1"/>
    <property type="molecule type" value="Genomic_DNA"/>
</dbReference>
<dbReference type="STRING" id="720554.Clocl_4139"/>
<keyword evidence="2" id="KW-1185">Reference proteome</keyword>
<dbReference type="AlphaFoldDB" id="G8LTR0"/>
<proteinExistence type="predicted"/>
<protein>
    <submittedName>
        <fullName evidence="1">Uncharacterized protein</fullName>
    </submittedName>
</protein>
<dbReference type="eggNOG" id="ENOG50335EB">
    <property type="taxonomic scope" value="Bacteria"/>
</dbReference>
<gene>
    <name evidence="1" type="ordered locus">Clocl_4139</name>
</gene>
<accession>G8LTR0</accession>
<organism evidence="1 2">
    <name type="scientific">Acetivibrio clariflavus (strain DSM 19732 / NBRC 101661 / EBR45)</name>
    <name type="common">Clostridium clariflavum</name>
    <dbReference type="NCBI Taxonomy" id="720554"/>
    <lineage>
        <taxon>Bacteria</taxon>
        <taxon>Bacillati</taxon>
        <taxon>Bacillota</taxon>
        <taxon>Clostridia</taxon>
        <taxon>Eubacteriales</taxon>
        <taxon>Oscillospiraceae</taxon>
        <taxon>Acetivibrio</taxon>
    </lineage>
</organism>
<reference evidence="2" key="1">
    <citation type="submission" date="2011-12" db="EMBL/GenBank/DDBJ databases">
        <title>Complete sequence of Clostridium clariflavum DSM 19732.</title>
        <authorList>
            <consortium name="US DOE Joint Genome Institute"/>
            <person name="Lucas S."/>
            <person name="Han J."/>
            <person name="Lapidus A."/>
            <person name="Cheng J.-F."/>
            <person name="Goodwin L."/>
            <person name="Pitluck S."/>
            <person name="Peters L."/>
            <person name="Teshima H."/>
            <person name="Detter J.C."/>
            <person name="Han C."/>
            <person name="Tapia R."/>
            <person name="Land M."/>
            <person name="Hauser L."/>
            <person name="Kyrpides N."/>
            <person name="Ivanova N."/>
            <person name="Pagani I."/>
            <person name="Kitzmiller T."/>
            <person name="Lynd L."/>
            <person name="Izquierdo J."/>
            <person name="Woyke T."/>
        </authorList>
    </citation>
    <scope>NUCLEOTIDE SEQUENCE [LARGE SCALE GENOMIC DNA]</scope>
    <source>
        <strain evidence="2">DSM 19732 / NBRC 101661 / EBR45</strain>
    </source>
</reference>
<dbReference type="HOGENOM" id="CLU_172580_0_0_9"/>
<sequence length="86" mass="10240">MKLIGKLIDGTTIVNEKVVEKKDKDLSFRDLLETNFIALCKELDISAPLWLKRNTTEFARFQKTFFTRDQFIESVKFDKFEIKIEY</sequence>